<evidence type="ECO:0000313" key="3">
    <source>
        <dbReference type="EMBL" id="NWH81250.1"/>
    </source>
</evidence>
<sequence>MEGGTAGGPRGAWGDSPAGTYLIPHEIRPQQSPHGAVLVPQQPVMILQQLPGTSAALAPAAGPPHVREDLIELMMIQNSQMHQIIMNSLTMSALMSFGFGPSPAAAQVTAMPSQTGEEEETVVFHHHYIPYPGPAPLLVWPDPMQDRWPVAVRHLGTGSLAEDEEVAVPPPPPPSATGTVGASVLPASGKETFSPVPQ</sequence>
<proteinExistence type="predicted"/>
<dbReference type="EMBL" id="WAAB01023005">
    <property type="protein sequence ID" value="NWH81250.1"/>
    <property type="molecule type" value="Genomic_DNA"/>
</dbReference>
<evidence type="ECO:0000313" key="4">
    <source>
        <dbReference type="Proteomes" id="UP000653271"/>
    </source>
</evidence>
<keyword evidence="4" id="KW-1185">Reference proteome</keyword>
<protein>
    <submittedName>
        <fullName evidence="3">PRR29 protein</fullName>
    </submittedName>
</protein>
<feature type="compositionally biased region" description="Gly residues" evidence="1">
    <location>
        <begin position="1"/>
        <end position="11"/>
    </location>
</feature>
<gene>
    <name evidence="3" type="primary">Prr29</name>
    <name evidence="3" type="ORF">PIACAY_R14845</name>
</gene>
<name>A0A850XGE0_PIACA</name>
<reference evidence="3" key="1">
    <citation type="submission" date="2019-09" db="EMBL/GenBank/DDBJ databases">
        <title>Bird 10,000 Genomes (B10K) Project - Family phase.</title>
        <authorList>
            <person name="Zhang G."/>
        </authorList>
    </citation>
    <scope>NUCLEOTIDE SEQUENCE</scope>
    <source>
        <strain evidence="3">B10K-DU-008-47</strain>
        <tissue evidence="3">Mixed tissue sample</tissue>
    </source>
</reference>
<evidence type="ECO:0000256" key="1">
    <source>
        <dbReference type="SAM" id="MobiDB-lite"/>
    </source>
</evidence>
<dbReference type="Pfam" id="PF15248">
    <property type="entry name" value="DUF4587"/>
    <property type="match status" value="1"/>
</dbReference>
<dbReference type="Proteomes" id="UP000653271">
    <property type="component" value="Unassembled WGS sequence"/>
</dbReference>
<dbReference type="OrthoDB" id="8962708at2759"/>
<dbReference type="InterPro" id="IPR027904">
    <property type="entry name" value="DUF4587"/>
</dbReference>
<comment type="caution">
    <text evidence="3">The sequence shown here is derived from an EMBL/GenBank/DDBJ whole genome shotgun (WGS) entry which is preliminary data.</text>
</comment>
<accession>A0A850XGE0</accession>
<feature type="region of interest" description="Disordered" evidence="1">
    <location>
        <begin position="1"/>
        <end position="21"/>
    </location>
</feature>
<feature type="non-terminal residue" evidence="3">
    <location>
        <position position="198"/>
    </location>
</feature>
<dbReference type="PANTHER" id="PTHR28604">
    <property type="match status" value="1"/>
</dbReference>
<dbReference type="InterPro" id="IPR038915">
    <property type="entry name" value="PRR29-like"/>
</dbReference>
<dbReference type="PANTHER" id="PTHR28604:SF1">
    <property type="entry name" value="PROLINE-RICH PROTEIN 29"/>
    <property type="match status" value="1"/>
</dbReference>
<organism evidence="3 4">
    <name type="scientific">Piaya cayana</name>
    <name type="common">Common squirrel cuckoo</name>
    <dbReference type="NCBI Taxonomy" id="33601"/>
    <lineage>
        <taxon>Eukaryota</taxon>
        <taxon>Metazoa</taxon>
        <taxon>Chordata</taxon>
        <taxon>Craniata</taxon>
        <taxon>Vertebrata</taxon>
        <taxon>Euteleostomi</taxon>
        <taxon>Archelosauria</taxon>
        <taxon>Archosauria</taxon>
        <taxon>Dinosauria</taxon>
        <taxon>Saurischia</taxon>
        <taxon>Theropoda</taxon>
        <taxon>Coelurosauria</taxon>
        <taxon>Aves</taxon>
        <taxon>Neognathae</taxon>
        <taxon>Neoaves</taxon>
        <taxon>Otidimorphae</taxon>
        <taxon>Cuculiformes</taxon>
        <taxon>Coccyzidae</taxon>
        <taxon>Piaya</taxon>
    </lineage>
</organism>
<feature type="region of interest" description="Disordered" evidence="1">
    <location>
        <begin position="161"/>
        <end position="198"/>
    </location>
</feature>
<dbReference type="AlphaFoldDB" id="A0A850XGE0"/>
<feature type="domain" description="DUF4587" evidence="2">
    <location>
        <begin position="64"/>
        <end position="128"/>
    </location>
</feature>
<feature type="non-terminal residue" evidence="3">
    <location>
        <position position="1"/>
    </location>
</feature>
<evidence type="ECO:0000259" key="2">
    <source>
        <dbReference type="Pfam" id="PF15248"/>
    </source>
</evidence>